<accession>A0A9J6AF87</accession>
<dbReference type="InterPro" id="IPR010433">
    <property type="entry name" value="EIF-4B_pln"/>
</dbReference>
<keyword evidence="3" id="KW-1185">Reference proteome</keyword>
<dbReference type="PANTHER" id="PTHR32091:SF4">
    <property type="entry name" value="OS07G0546100 PROTEIN"/>
    <property type="match status" value="1"/>
</dbReference>
<evidence type="ECO:0000313" key="2">
    <source>
        <dbReference type="EMBL" id="KAG5622778.1"/>
    </source>
</evidence>
<dbReference type="AlphaFoldDB" id="A0A9J6AF87"/>
<dbReference type="GO" id="GO:0003743">
    <property type="term" value="F:translation initiation factor activity"/>
    <property type="evidence" value="ECO:0007669"/>
    <property type="project" value="InterPro"/>
</dbReference>
<feature type="compositionally biased region" description="Polar residues" evidence="1">
    <location>
        <begin position="114"/>
        <end position="133"/>
    </location>
</feature>
<feature type="region of interest" description="Disordered" evidence="1">
    <location>
        <begin position="113"/>
        <end position="168"/>
    </location>
</feature>
<feature type="compositionally biased region" description="Basic residues" evidence="1">
    <location>
        <begin position="56"/>
        <end position="66"/>
    </location>
</feature>
<feature type="compositionally biased region" description="Basic and acidic residues" evidence="1">
    <location>
        <begin position="1"/>
        <end position="55"/>
    </location>
</feature>
<organism evidence="2 3">
    <name type="scientific">Solanum commersonii</name>
    <name type="common">Commerson's wild potato</name>
    <name type="synonym">Commerson's nightshade</name>
    <dbReference type="NCBI Taxonomy" id="4109"/>
    <lineage>
        <taxon>Eukaryota</taxon>
        <taxon>Viridiplantae</taxon>
        <taxon>Streptophyta</taxon>
        <taxon>Embryophyta</taxon>
        <taxon>Tracheophyta</taxon>
        <taxon>Spermatophyta</taxon>
        <taxon>Magnoliopsida</taxon>
        <taxon>eudicotyledons</taxon>
        <taxon>Gunneridae</taxon>
        <taxon>Pentapetalae</taxon>
        <taxon>asterids</taxon>
        <taxon>lamiids</taxon>
        <taxon>Solanales</taxon>
        <taxon>Solanaceae</taxon>
        <taxon>Solanoideae</taxon>
        <taxon>Solaneae</taxon>
        <taxon>Solanum</taxon>
    </lineage>
</organism>
<evidence type="ECO:0000313" key="3">
    <source>
        <dbReference type="Proteomes" id="UP000824120"/>
    </source>
</evidence>
<dbReference type="GO" id="GO:0003729">
    <property type="term" value="F:mRNA binding"/>
    <property type="evidence" value="ECO:0007669"/>
    <property type="project" value="TreeGrafter"/>
</dbReference>
<dbReference type="EMBL" id="JACXVP010000002">
    <property type="protein sequence ID" value="KAG5622778.1"/>
    <property type="molecule type" value="Genomic_DNA"/>
</dbReference>
<comment type="caution">
    <text evidence="2">The sequence shown here is derived from an EMBL/GenBank/DDBJ whole genome shotgun (WGS) entry which is preliminary data.</text>
</comment>
<feature type="region of interest" description="Disordered" evidence="1">
    <location>
        <begin position="1"/>
        <end position="101"/>
    </location>
</feature>
<evidence type="ECO:0000256" key="1">
    <source>
        <dbReference type="SAM" id="MobiDB-lite"/>
    </source>
</evidence>
<name>A0A9J6AF87_SOLCO</name>
<dbReference type="Proteomes" id="UP000824120">
    <property type="component" value="Chromosome 2"/>
</dbReference>
<reference evidence="2 3" key="1">
    <citation type="submission" date="2020-09" db="EMBL/GenBank/DDBJ databases">
        <title>De no assembly of potato wild relative species, Solanum commersonii.</title>
        <authorList>
            <person name="Cho K."/>
        </authorList>
    </citation>
    <scope>NUCLEOTIDE SEQUENCE [LARGE SCALE GENOMIC DNA]</scope>
    <source>
        <strain evidence="2">LZ3.2</strain>
        <tissue evidence="2">Leaf</tissue>
    </source>
</reference>
<sequence length="168" mass="19157">MHATRHNEKTESIPIDHRMAKNADKRDHRIDVEKGDGQRRNWRSENWRNNKETERHHHHHHHHHQPQQHVQERPPSPETWRKPVEPPRPASADAPGARYGKATSAVELAAAFSKSVSDPATTDRFSGQKSLPNRAQIPFSRLTGPQQRPQINGEAAQALGDDSEMPPF</sequence>
<gene>
    <name evidence="2" type="ORF">H5410_007996</name>
</gene>
<protein>
    <submittedName>
        <fullName evidence="2">Uncharacterized protein</fullName>
    </submittedName>
</protein>
<proteinExistence type="predicted"/>
<dbReference type="OrthoDB" id="1739977at2759"/>
<dbReference type="PANTHER" id="PTHR32091">
    <property type="entry name" value="EUKARYOTIC TRANSLATION INITIATION FACTOR 4B"/>
    <property type="match status" value="1"/>
</dbReference>